<gene>
    <name evidence="3" type="ORF">ESZ26_17950</name>
    <name evidence="4" type="ORF">ESZ27_17575</name>
</gene>
<evidence type="ECO:0000256" key="1">
    <source>
        <dbReference type="SAM" id="MobiDB-lite"/>
    </source>
</evidence>
<keyword evidence="2" id="KW-0732">Signal</keyword>
<feature type="chain" id="PRO_5022994619" description="RHS repeat protein" evidence="2">
    <location>
        <begin position="17"/>
        <end position="904"/>
    </location>
</feature>
<dbReference type="EMBL" id="VOLR01000037">
    <property type="protein sequence ID" value="TWX54335.1"/>
    <property type="molecule type" value="Genomic_DNA"/>
</dbReference>
<sequence length="904" mass="100472">MRYLTIALILPIMAFAKQTPFNEAMTAEISSAIVSQSLPTMQKSSTKVSTLAPPPGGGDPGGDPGGGGFGIANEDILARMSVKDSVTPYTTDLLGEHIDLNSGTIGFSHTDLVAKGIGPDIVIGRKFYPEAAGLTAYNSAFFDDWLLEVPAIHTTLLFNGSRYSGSWGIGKQCSGPLNPGGISSHGSVFESHEYWNGDSLILPGRQEKLVEKNGRKTKSNWKFDCFTRTGGNGEGFIGHSPDGLKYTFDKMRLISAKGIYRDYKVTSRYQAFMLASKVEDRFGNWIQYNYSGNKLTSITSSDGRTVSMAYGTGSHLNHITKVSYNGRHWTYSYGSTKGLDSVTRPDGKNWLFDLSPYGNAKPTVGTRDGDKMDDCAYTINYTPKNSTASITHPDGVTGTFQFEGKVQGRSNTLETTTSNNGPYIQPQCYATMSIIQKVLEGPGMSKMTWNYDYSENTGFAANENIHSSMLLKGTLPSNINNKDYKWTQVIAPDNSRTKYYHNRDYSSYLDGSLVAVEEFDTNGAMLLQTKKTFTRQNIGNVGFELSSGVAHSNRALIASEVKEYYRVGGKDVFTLLTTSYDIYGKPTQTHQYNDANGNKHKYIQTTYNNDLTHWLIGRPYQTKVFNGSIYKEVAKTTYHSATGRYKSQPADQYSFGRWHTNYTYLLNGLPNKITRNANNQWVKYSNYYRGIPRTIQTPKSRSTDFQYGYRIVNANAQVTKITDFEGNCENYSYNTLGRLILIDPCDAKWSNTNISYSQTSGGIGIPGTVSDMTVQTVSQGDYRKQTFYDGLLRPMAVKEWDNNDSSNTTRYVRTNFNYLNKPIFQSQQTSSASTYYGINYSYDGLGRPKAVNNNAISGQISYRYLVNDKVEVNDNKGNVTTTTYLSYASPSQSMPILINSPANV</sequence>
<evidence type="ECO:0000313" key="4">
    <source>
        <dbReference type="EMBL" id="TWX63168.1"/>
    </source>
</evidence>
<accession>A0A5C6Q310</accession>
<comment type="caution">
    <text evidence="4">The sequence shown here is derived from an EMBL/GenBank/DDBJ whole genome shotgun (WGS) entry which is preliminary data.</text>
</comment>
<proteinExistence type="predicted"/>
<name>A0A5C6Q310_9GAMM</name>
<evidence type="ECO:0008006" key="7">
    <source>
        <dbReference type="Google" id="ProtNLM"/>
    </source>
</evidence>
<organism evidence="4 6">
    <name type="scientific">Colwellia hornerae</name>
    <dbReference type="NCBI Taxonomy" id="89402"/>
    <lineage>
        <taxon>Bacteria</taxon>
        <taxon>Pseudomonadati</taxon>
        <taxon>Pseudomonadota</taxon>
        <taxon>Gammaproteobacteria</taxon>
        <taxon>Alteromonadales</taxon>
        <taxon>Colwelliaceae</taxon>
        <taxon>Colwellia</taxon>
    </lineage>
</organism>
<feature type="signal peptide" evidence="2">
    <location>
        <begin position="1"/>
        <end position="16"/>
    </location>
</feature>
<dbReference type="AlphaFoldDB" id="A0A5C6Q310"/>
<evidence type="ECO:0000313" key="6">
    <source>
        <dbReference type="Proteomes" id="UP000321917"/>
    </source>
</evidence>
<reference evidence="4 6" key="1">
    <citation type="submission" date="2019-07" db="EMBL/GenBank/DDBJ databases">
        <title>Genomes of sea-ice associated Colwellia species.</title>
        <authorList>
            <person name="Bowman J.P."/>
        </authorList>
    </citation>
    <scope>NUCLEOTIDE SEQUENCE [LARGE SCALE GENOMIC DNA]</scope>
    <source>
        <strain evidence="3 5">ACAM 607</strain>
        <strain evidence="4 6">IC036</strain>
    </source>
</reference>
<dbReference type="Proteomes" id="UP000321917">
    <property type="component" value="Unassembled WGS sequence"/>
</dbReference>
<evidence type="ECO:0000313" key="5">
    <source>
        <dbReference type="Proteomes" id="UP000321525"/>
    </source>
</evidence>
<evidence type="ECO:0000256" key="2">
    <source>
        <dbReference type="SAM" id="SignalP"/>
    </source>
</evidence>
<feature type="compositionally biased region" description="Gly residues" evidence="1">
    <location>
        <begin position="58"/>
        <end position="68"/>
    </location>
</feature>
<evidence type="ECO:0000313" key="3">
    <source>
        <dbReference type="EMBL" id="TWX54335.1"/>
    </source>
</evidence>
<dbReference type="EMBL" id="VOLQ01000050">
    <property type="protein sequence ID" value="TWX63168.1"/>
    <property type="molecule type" value="Genomic_DNA"/>
</dbReference>
<dbReference type="Proteomes" id="UP000321525">
    <property type="component" value="Unassembled WGS sequence"/>
</dbReference>
<feature type="region of interest" description="Disordered" evidence="1">
    <location>
        <begin position="44"/>
        <end position="68"/>
    </location>
</feature>
<protein>
    <recommendedName>
        <fullName evidence="7">RHS repeat protein</fullName>
    </recommendedName>
</protein>
<keyword evidence="5" id="KW-1185">Reference proteome</keyword>
<feature type="non-terminal residue" evidence="4">
    <location>
        <position position="904"/>
    </location>
</feature>